<dbReference type="PANTHER" id="PTHR48050">
    <property type="entry name" value="STEROL 3-BETA-GLUCOSYLTRANSFERASE"/>
    <property type="match status" value="1"/>
</dbReference>
<feature type="compositionally biased region" description="Polar residues" evidence="2">
    <location>
        <begin position="1"/>
        <end position="23"/>
    </location>
</feature>
<dbReference type="InterPro" id="IPR002213">
    <property type="entry name" value="UDP_glucos_trans"/>
</dbReference>
<comment type="caution">
    <text evidence="5">The sequence shown here is derived from an EMBL/GenBank/DDBJ whole genome shotgun (WGS) entry which is preliminary data.</text>
</comment>
<dbReference type="Pfam" id="PF03033">
    <property type="entry name" value="Glyco_transf_28"/>
    <property type="match status" value="1"/>
</dbReference>
<proteinExistence type="predicted"/>
<evidence type="ECO:0000313" key="5">
    <source>
        <dbReference type="EMBL" id="KAL3826896.1"/>
    </source>
</evidence>
<evidence type="ECO:0000256" key="2">
    <source>
        <dbReference type="SAM" id="MobiDB-lite"/>
    </source>
</evidence>
<keyword evidence="1" id="KW-0808">Transferase</keyword>
<accession>A0ABD3SQL4</accession>
<reference evidence="5 6" key="1">
    <citation type="submission" date="2024-10" db="EMBL/GenBank/DDBJ databases">
        <title>Updated reference genomes for cyclostephanoid diatoms.</title>
        <authorList>
            <person name="Roberts W.R."/>
            <person name="Alverson A.J."/>
        </authorList>
    </citation>
    <scope>NUCLEOTIDE SEQUENCE [LARGE SCALE GENOMIC DNA]</scope>
    <source>
        <strain evidence="5 6">AJA228-03</strain>
    </source>
</reference>
<feature type="domain" description="Erythromycin biosynthesis protein CIII-like C-terminal" evidence="4">
    <location>
        <begin position="442"/>
        <end position="570"/>
    </location>
</feature>
<protein>
    <recommendedName>
        <fullName evidence="7">Glycosyltransferase family 28 N-terminal domain-containing protein</fullName>
    </recommendedName>
</protein>
<organism evidence="5 6">
    <name type="scientific">Cyclostephanos tholiformis</name>
    <dbReference type="NCBI Taxonomy" id="382380"/>
    <lineage>
        <taxon>Eukaryota</taxon>
        <taxon>Sar</taxon>
        <taxon>Stramenopiles</taxon>
        <taxon>Ochrophyta</taxon>
        <taxon>Bacillariophyta</taxon>
        <taxon>Coscinodiscophyceae</taxon>
        <taxon>Thalassiosirophycidae</taxon>
        <taxon>Stephanodiscales</taxon>
        <taxon>Stephanodiscaceae</taxon>
        <taxon>Cyclostephanos</taxon>
    </lineage>
</organism>
<dbReference type="AlphaFoldDB" id="A0ABD3SQL4"/>
<evidence type="ECO:0000259" key="3">
    <source>
        <dbReference type="Pfam" id="PF03033"/>
    </source>
</evidence>
<gene>
    <name evidence="5" type="ORF">ACHAXA_000864</name>
</gene>
<dbReference type="EMBL" id="JALLPB020000012">
    <property type="protein sequence ID" value="KAL3826896.1"/>
    <property type="molecule type" value="Genomic_DNA"/>
</dbReference>
<dbReference type="PANTHER" id="PTHR48050:SF13">
    <property type="entry name" value="STEROL 3-BETA-GLUCOSYLTRANSFERASE UGT80A2"/>
    <property type="match status" value="1"/>
</dbReference>
<sequence length="878" mass="98312">MVDQSGTRVSFSNPLQKPSTPSSNDEEYSRYPRGSGMSLVSSSNSIPSTPRPSELSTNDDDCSLSPSAPMALQRAGSNYHLTYRRSSLRKLDPANDVEAIGVIHEDEGRDLEFILPRLSICIMIVGTHGDVLPFCILAKELQALGHRVRIATHEVHRRTVTSRCIEFYPLAGDPKKLSEWTVQSGGHILGEIREGVADLSIVKAKMEMVRSIILSCWGAVSARDPLSAYHELFDDTSICKPSTLPFVADAVIANPPCMGHIHVCEALAIPLHIMFPQPWYYGTASFPHPYSGLSYENPHSPDKSQTKFNINYTSYAAFETIQQVSLGKFINRWRKRTLNLPRVPFNHKYSNPIVQCKIPFSAMWSPSFVPKPLDWPEQCRVVGAFTERSGGDFGVTTAISMVDTERLSPLLEWIKRGGEKKKPVFIGFGSMVIEDTRSLQQMIMDAAKATNTRIIVQSSWSKLDVSGEPNCHNVGPVSHDWLLPQCCAVIHHGGAGTTAAGLRYKLPTLICPFFGDQYMWGEMVYRRGVGPSPCPISKLTKDVLIEKLRELTSSKIREAAESLAAKMDSEDGVIDALQHFWSALPRDSMMCSLGLIMGKSLLAKYEMDGILVSAEVASVLIGTSSDFIDRSKILLLRKGRLRPHATATHALRNRGAYDTLFQGSAAVILEFFEQLFRTLYQFYHVPDRFARSHGLLGCIFGIVVSPLYFFKGIWKLIFNHVDRLGVTVANGIFDKQWLYFINRSAISHVHRDVSTLSETRSLVSDESVKVIKQARQIAINARSMFVACKPKFMNGHWHYREVKTDELVSRLMGDACNLSLSENELQILVERLSWAKIRMDKMSYNRFCLFIGEAVHGRFYLTASTRDPFTEAVSCYLN</sequence>
<dbReference type="Gene3D" id="3.40.50.2000">
    <property type="entry name" value="Glycogen Phosphorylase B"/>
    <property type="match status" value="2"/>
</dbReference>
<dbReference type="InterPro" id="IPR010610">
    <property type="entry name" value="EryCIII-like_C"/>
</dbReference>
<dbReference type="CDD" id="cd03784">
    <property type="entry name" value="GT1_Gtf-like"/>
    <property type="match status" value="1"/>
</dbReference>
<evidence type="ECO:0000256" key="1">
    <source>
        <dbReference type="ARBA" id="ARBA00022679"/>
    </source>
</evidence>
<dbReference type="Pfam" id="PF06722">
    <property type="entry name" value="EryCIII-like_C"/>
    <property type="match status" value="1"/>
</dbReference>
<dbReference type="FunFam" id="3.40.50.2000:FF:000009">
    <property type="entry name" value="Sterol 3-beta-glucosyltransferase UGT80A2"/>
    <property type="match status" value="1"/>
</dbReference>
<keyword evidence="6" id="KW-1185">Reference proteome</keyword>
<dbReference type="Proteomes" id="UP001530377">
    <property type="component" value="Unassembled WGS sequence"/>
</dbReference>
<evidence type="ECO:0000259" key="4">
    <source>
        <dbReference type="Pfam" id="PF06722"/>
    </source>
</evidence>
<evidence type="ECO:0000313" key="6">
    <source>
        <dbReference type="Proteomes" id="UP001530377"/>
    </source>
</evidence>
<feature type="domain" description="Glycosyltransferase family 28 N-terminal" evidence="3">
    <location>
        <begin position="120"/>
        <end position="281"/>
    </location>
</feature>
<evidence type="ECO:0008006" key="7">
    <source>
        <dbReference type="Google" id="ProtNLM"/>
    </source>
</evidence>
<dbReference type="SUPFAM" id="SSF53756">
    <property type="entry name" value="UDP-Glycosyltransferase/glycogen phosphorylase"/>
    <property type="match status" value="1"/>
</dbReference>
<dbReference type="GO" id="GO:0016906">
    <property type="term" value="F:sterol 3-beta-glucosyltransferase activity"/>
    <property type="evidence" value="ECO:0007669"/>
    <property type="project" value="UniProtKB-ARBA"/>
</dbReference>
<dbReference type="InterPro" id="IPR050426">
    <property type="entry name" value="Glycosyltransferase_28"/>
</dbReference>
<dbReference type="InterPro" id="IPR004276">
    <property type="entry name" value="GlycoTrans_28_N"/>
</dbReference>
<feature type="compositionally biased region" description="Low complexity" evidence="2">
    <location>
        <begin position="35"/>
        <end position="45"/>
    </location>
</feature>
<feature type="region of interest" description="Disordered" evidence="2">
    <location>
        <begin position="1"/>
        <end position="69"/>
    </location>
</feature>
<name>A0ABD3SQL4_9STRA</name>